<evidence type="ECO:0000313" key="2">
    <source>
        <dbReference type="EMBL" id="KAK5167201.1"/>
    </source>
</evidence>
<sequence>MSAQLIARSVAPQADGKRPMTLRITAALKPVPPYTCEERVPMDFHIFRLDSLGHDPSEPRASLLTIPQELRDKIWELAVVEPDLWYRRHDPRGPIPSQTKGSQRPVFECYESSSVRSKYLHKRYCSPSECDCPTPQGKRVCKHLCQGRPGLALLRTCRQIYNEADPIFWKQNMFCFENSMSLLDTLGSLPQSTLDKIQRLSALDPNDIEAFEFGEQRRRARTIISRLHNLKELEMGPEAIVANPDFLLTLSQLRYFRIVVLEPVKMGRKELSQPMIWVRVARDCVLGQCRKPEEHRYGDGLKLRKGSCLLCWQGSDEKVISDAVWADGGHAGGHSSRTVEYISKLLKEQRCMSANQAHAGWYTEPVEMECAAQDWGLDVGLFGLPALGPEERKRLQNEEKARKESIVVSMAEVIRMRQVAIEKHNAEEGEEVTEWKVTIKKGKKGKKAITELKAANVQAGRRADR</sequence>
<reference evidence="2 3" key="1">
    <citation type="submission" date="2023-08" db="EMBL/GenBank/DDBJ databases">
        <title>Black Yeasts Isolated from many extreme environments.</title>
        <authorList>
            <person name="Coleine C."/>
            <person name="Stajich J.E."/>
            <person name="Selbmann L."/>
        </authorList>
    </citation>
    <scope>NUCLEOTIDE SEQUENCE [LARGE SCALE GENOMIC DNA]</scope>
    <source>
        <strain evidence="2 3">CCFEE 5935</strain>
    </source>
</reference>
<dbReference type="EMBL" id="JAVRRT010000012">
    <property type="protein sequence ID" value="KAK5167201.1"/>
    <property type="molecule type" value="Genomic_DNA"/>
</dbReference>
<organism evidence="2 3">
    <name type="scientific">Saxophila tyrrhenica</name>
    <dbReference type="NCBI Taxonomy" id="1690608"/>
    <lineage>
        <taxon>Eukaryota</taxon>
        <taxon>Fungi</taxon>
        <taxon>Dikarya</taxon>
        <taxon>Ascomycota</taxon>
        <taxon>Pezizomycotina</taxon>
        <taxon>Dothideomycetes</taxon>
        <taxon>Dothideomycetidae</taxon>
        <taxon>Mycosphaerellales</taxon>
        <taxon>Extremaceae</taxon>
        <taxon>Saxophila</taxon>
    </lineage>
</organism>
<dbReference type="Pfam" id="PF24864">
    <property type="entry name" value="DUF7730"/>
    <property type="match status" value="1"/>
</dbReference>
<accession>A0AAV9P3G1</accession>
<dbReference type="GeneID" id="89929266"/>
<dbReference type="PANTHER" id="PTHR38790">
    <property type="entry name" value="2EXR DOMAIN-CONTAINING PROTEIN-RELATED"/>
    <property type="match status" value="1"/>
</dbReference>
<dbReference type="RefSeq" id="XP_064657009.1">
    <property type="nucleotide sequence ID" value="XM_064805167.1"/>
</dbReference>
<feature type="domain" description="DUF7730" evidence="1">
    <location>
        <begin position="60"/>
        <end position="201"/>
    </location>
</feature>
<comment type="caution">
    <text evidence="2">The sequence shown here is derived from an EMBL/GenBank/DDBJ whole genome shotgun (WGS) entry which is preliminary data.</text>
</comment>
<gene>
    <name evidence="2" type="ORF">LTR77_007932</name>
</gene>
<evidence type="ECO:0000259" key="1">
    <source>
        <dbReference type="Pfam" id="PF24864"/>
    </source>
</evidence>
<dbReference type="AlphaFoldDB" id="A0AAV9P3G1"/>
<name>A0AAV9P3G1_9PEZI</name>
<protein>
    <recommendedName>
        <fullName evidence="1">DUF7730 domain-containing protein</fullName>
    </recommendedName>
</protein>
<dbReference type="InterPro" id="IPR056632">
    <property type="entry name" value="DUF7730"/>
</dbReference>
<keyword evidence="3" id="KW-1185">Reference proteome</keyword>
<proteinExistence type="predicted"/>
<dbReference type="Proteomes" id="UP001337655">
    <property type="component" value="Unassembled WGS sequence"/>
</dbReference>
<evidence type="ECO:0000313" key="3">
    <source>
        <dbReference type="Proteomes" id="UP001337655"/>
    </source>
</evidence>